<keyword evidence="1" id="KW-0687">Ribonucleoprotein</keyword>
<name>A0A9D5P125_XYLRU</name>
<organism evidence="1 2">
    <name type="scientific">Xylanibacter ruminicola</name>
    <name type="common">Prevotella ruminicola</name>
    <dbReference type="NCBI Taxonomy" id="839"/>
    <lineage>
        <taxon>Bacteria</taxon>
        <taxon>Pseudomonadati</taxon>
        <taxon>Bacteroidota</taxon>
        <taxon>Bacteroidia</taxon>
        <taxon>Bacteroidales</taxon>
        <taxon>Prevotellaceae</taxon>
        <taxon>Xylanibacter</taxon>
    </lineage>
</organism>
<evidence type="ECO:0000313" key="2">
    <source>
        <dbReference type="Proteomes" id="UP000806522"/>
    </source>
</evidence>
<keyword evidence="1" id="KW-0689">Ribosomal protein</keyword>
<proteinExistence type="predicted"/>
<dbReference type="GO" id="GO:0005840">
    <property type="term" value="C:ribosome"/>
    <property type="evidence" value="ECO:0007669"/>
    <property type="project" value="UniProtKB-KW"/>
</dbReference>
<accession>A0A9D5P125</accession>
<dbReference type="Proteomes" id="UP000806522">
    <property type="component" value="Unassembled WGS sequence"/>
</dbReference>
<protein>
    <submittedName>
        <fullName evidence="1">30S ribosomal protein S7</fullName>
    </submittedName>
</protein>
<evidence type="ECO:0000313" key="1">
    <source>
        <dbReference type="EMBL" id="MBE6271125.1"/>
    </source>
</evidence>
<comment type="caution">
    <text evidence="1">The sequence shown here is derived from an EMBL/GenBank/DDBJ whole genome shotgun (WGS) entry which is preliminary data.</text>
</comment>
<reference evidence="1" key="1">
    <citation type="submission" date="2019-04" db="EMBL/GenBank/DDBJ databases">
        <title>Evolution of Biomass-Degrading Anaerobic Consortia Revealed by Metagenomics.</title>
        <authorList>
            <person name="Peng X."/>
        </authorList>
    </citation>
    <scope>NUCLEOTIDE SEQUENCE</scope>
    <source>
        <strain evidence="1">SIG140</strain>
    </source>
</reference>
<gene>
    <name evidence="1" type="ORF">E7101_09255</name>
</gene>
<dbReference type="EMBL" id="SUYC01000009">
    <property type="protein sequence ID" value="MBE6271125.1"/>
    <property type="molecule type" value="Genomic_DNA"/>
</dbReference>
<dbReference type="AlphaFoldDB" id="A0A9D5P125"/>
<sequence length="48" mass="5872">MTSVAFKNRTRDEIIAAFRESIRKKHEWQEKAEKEIEKIRQERLQLSI</sequence>